<name>A0A392W5T2_9FABA</name>
<evidence type="ECO:0000313" key="1">
    <source>
        <dbReference type="EMBL" id="MCI95746.1"/>
    </source>
</evidence>
<evidence type="ECO:0000313" key="2">
    <source>
        <dbReference type="Proteomes" id="UP000265520"/>
    </source>
</evidence>
<keyword evidence="2" id="KW-1185">Reference proteome</keyword>
<protein>
    <submittedName>
        <fullName evidence="1">Uncharacterized protein</fullName>
    </submittedName>
</protein>
<reference evidence="1 2" key="1">
    <citation type="journal article" date="2018" name="Front. Plant Sci.">
        <title>Red Clover (Trifolium pratense) and Zigzag Clover (T. medium) - A Picture of Genomic Similarities and Differences.</title>
        <authorList>
            <person name="Dluhosova J."/>
            <person name="Istvanek J."/>
            <person name="Nedelnik J."/>
            <person name="Repkova J."/>
        </authorList>
    </citation>
    <scope>NUCLEOTIDE SEQUENCE [LARGE SCALE GENOMIC DNA]</scope>
    <source>
        <strain evidence="2">cv. 10/8</strain>
        <tissue evidence="1">Leaf</tissue>
    </source>
</reference>
<sequence>TEMEKLTTLVTSLMATQNRVQVPAPQLTDAPVSLPTSVMSASASQHAMPEGYPWGMPDHFLSEGFRP</sequence>
<accession>A0A392W5T2</accession>
<feature type="non-terminal residue" evidence="1">
    <location>
        <position position="1"/>
    </location>
</feature>
<organism evidence="1 2">
    <name type="scientific">Trifolium medium</name>
    <dbReference type="NCBI Taxonomy" id="97028"/>
    <lineage>
        <taxon>Eukaryota</taxon>
        <taxon>Viridiplantae</taxon>
        <taxon>Streptophyta</taxon>
        <taxon>Embryophyta</taxon>
        <taxon>Tracheophyta</taxon>
        <taxon>Spermatophyta</taxon>
        <taxon>Magnoliopsida</taxon>
        <taxon>eudicotyledons</taxon>
        <taxon>Gunneridae</taxon>
        <taxon>Pentapetalae</taxon>
        <taxon>rosids</taxon>
        <taxon>fabids</taxon>
        <taxon>Fabales</taxon>
        <taxon>Fabaceae</taxon>
        <taxon>Papilionoideae</taxon>
        <taxon>50 kb inversion clade</taxon>
        <taxon>NPAAA clade</taxon>
        <taxon>Hologalegina</taxon>
        <taxon>IRL clade</taxon>
        <taxon>Trifolieae</taxon>
        <taxon>Trifolium</taxon>
    </lineage>
</organism>
<feature type="non-terminal residue" evidence="1">
    <location>
        <position position="67"/>
    </location>
</feature>
<comment type="caution">
    <text evidence="1">The sequence shown here is derived from an EMBL/GenBank/DDBJ whole genome shotgun (WGS) entry which is preliminary data.</text>
</comment>
<dbReference type="AlphaFoldDB" id="A0A392W5T2"/>
<dbReference type="EMBL" id="LXQA011395608">
    <property type="protein sequence ID" value="MCI95746.1"/>
    <property type="molecule type" value="Genomic_DNA"/>
</dbReference>
<proteinExistence type="predicted"/>
<dbReference type="Proteomes" id="UP000265520">
    <property type="component" value="Unassembled WGS sequence"/>
</dbReference>